<evidence type="ECO:0000256" key="1">
    <source>
        <dbReference type="SAM" id="Phobius"/>
    </source>
</evidence>
<dbReference type="EMBL" id="JANBQB010000001">
    <property type="protein sequence ID" value="KAJ1985387.1"/>
    <property type="molecule type" value="Genomic_DNA"/>
</dbReference>
<evidence type="ECO:0000313" key="3">
    <source>
        <dbReference type="Proteomes" id="UP001151582"/>
    </source>
</evidence>
<dbReference type="InterPro" id="IPR019419">
    <property type="entry name" value="AIM19"/>
</dbReference>
<keyword evidence="1" id="KW-0472">Membrane</keyword>
<feature type="transmembrane region" description="Helical" evidence="1">
    <location>
        <begin position="108"/>
        <end position="126"/>
    </location>
</feature>
<sequence>MPSDYTPQLKEHYNRFDPARDRGLFDSLARSPLLPLNNALQCFTATLLAARGRPGFPYPLYSLGFSAMFGVASYMTYCKDYQNGTSVTTAWSLTWVLLHARKALRARAVPAMTIASVILVDGAIAGKKFFDL</sequence>
<proteinExistence type="predicted"/>
<dbReference type="AlphaFoldDB" id="A0A9W8BE55"/>
<evidence type="ECO:0000313" key="2">
    <source>
        <dbReference type="EMBL" id="KAJ1985387.1"/>
    </source>
</evidence>
<organism evidence="2 3">
    <name type="scientific">Dimargaris verticillata</name>
    <dbReference type="NCBI Taxonomy" id="2761393"/>
    <lineage>
        <taxon>Eukaryota</taxon>
        <taxon>Fungi</taxon>
        <taxon>Fungi incertae sedis</taxon>
        <taxon>Zoopagomycota</taxon>
        <taxon>Kickxellomycotina</taxon>
        <taxon>Dimargaritomycetes</taxon>
        <taxon>Dimargaritales</taxon>
        <taxon>Dimargaritaceae</taxon>
        <taxon>Dimargaris</taxon>
    </lineage>
</organism>
<protein>
    <submittedName>
        <fullName evidence="2">Uncharacterized protein</fullName>
    </submittedName>
</protein>
<keyword evidence="1" id="KW-1133">Transmembrane helix</keyword>
<name>A0A9W8BE55_9FUNG</name>
<dbReference type="Pfam" id="PF10315">
    <property type="entry name" value="Aim19"/>
    <property type="match status" value="1"/>
</dbReference>
<reference evidence="2" key="1">
    <citation type="submission" date="2022-07" db="EMBL/GenBank/DDBJ databases">
        <title>Phylogenomic reconstructions and comparative analyses of Kickxellomycotina fungi.</title>
        <authorList>
            <person name="Reynolds N.K."/>
            <person name="Stajich J.E."/>
            <person name="Barry K."/>
            <person name="Grigoriev I.V."/>
            <person name="Crous P."/>
            <person name="Smith M.E."/>
        </authorList>
    </citation>
    <scope>NUCLEOTIDE SEQUENCE</scope>
    <source>
        <strain evidence="2">RSA 567</strain>
    </source>
</reference>
<comment type="caution">
    <text evidence="2">The sequence shown here is derived from an EMBL/GenBank/DDBJ whole genome shotgun (WGS) entry which is preliminary data.</text>
</comment>
<keyword evidence="1" id="KW-0812">Transmembrane</keyword>
<feature type="transmembrane region" description="Helical" evidence="1">
    <location>
        <begin position="58"/>
        <end position="77"/>
    </location>
</feature>
<dbReference type="Proteomes" id="UP001151582">
    <property type="component" value="Unassembled WGS sequence"/>
</dbReference>
<gene>
    <name evidence="2" type="ORF">H4R34_000041</name>
</gene>
<accession>A0A9W8BE55</accession>
<keyword evidence="3" id="KW-1185">Reference proteome</keyword>
<dbReference type="OrthoDB" id="5554402at2759"/>